<protein>
    <submittedName>
        <fullName evidence="3">Tetratricopeptide repeat protein 28-like</fullName>
    </submittedName>
</protein>
<comment type="caution">
    <text evidence="3">The sequence shown here is derived from an EMBL/GenBank/DDBJ whole genome shotgun (WGS) entry which is preliminary data.</text>
</comment>
<gene>
    <name evidence="3" type="ORF">IRJ41_000845</name>
</gene>
<dbReference type="GO" id="GO:0051879">
    <property type="term" value="F:Hsp90 protein binding"/>
    <property type="evidence" value="ECO:0007669"/>
    <property type="project" value="TreeGrafter"/>
</dbReference>
<dbReference type="AlphaFoldDB" id="A0A9W7WBP4"/>
<evidence type="ECO:0000256" key="1">
    <source>
        <dbReference type="ARBA" id="ARBA00022737"/>
    </source>
</evidence>
<dbReference type="EMBL" id="JAFHDT010000022">
    <property type="protein sequence ID" value="KAI7792979.1"/>
    <property type="molecule type" value="Genomic_DNA"/>
</dbReference>
<dbReference type="PANTHER" id="PTHR22904:SF523">
    <property type="entry name" value="STRESS-INDUCED-PHOSPHOPROTEIN 1"/>
    <property type="match status" value="1"/>
</dbReference>
<keyword evidence="1" id="KW-0677">Repeat</keyword>
<keyword evidence="4" id="KW-1185">Reference proteome</keyword>
<reference evidence="3" key="1">
    <citation type="submission" date="2021-02" db="EMBL/GenBank/DDBJ databases">
        <title>Comparative genomics reveals that relaxation of natural selection precedes convergent phenotypic evolution of cavefish.</title>
        <authorList>
            <person name="Peng Z."/>
        </authorList>
    </citation>
    <scope>NUCLEOTIDE SEQUENCE</scope>
    <source>
        <tissue evidence="3">Muscle</tissue>
    </source>
</reference>
<dbReference type="Pfam" id="PF13431">
    <property type="entry name" value="TPR_17"/>
    <property type="match status" value="1"/>
</dbReference>
<evidence type="ECO:0000313" key="4">
    <source>
        <dbReference type="Proteomes" id="UP001059041"/>
    </source>
</evidence>
<dbReference type="PANTHER" id="PTHR22904">
    <property type="entry name" value="TPR REPEAT CONTAINING PROTEIN"/>
    <property type="match status" value="1"/>
</dbReference>
<dbReference type="InterPro" id="IPR019734">
    <property type="entry name" value="TPR_rpt"/>
</dbReference>
<name>A0A9W7WBP4_TRIRA</name>
<keyword evidence="2" id="KW-0802">TPR repeat</keyword>
<dbReference type="SMART" id="SM00028">
    <property type="entry name" value="TPR"/>
    <property type="match status" value="2"/>
</dbReference>
<dbReference type="InterPro" id="IPR011990">
    <property type="entry name" value="TPR-like_helical_dom_sf"/>
</dbReference>
<dbReference type="SUPFAM" id="SSF48452">
    <property type="entry name" value="TPR-like"/>
    <property type="match status" value="1"/>
</dbReference>
<sequence>MEKEGTRREKFGLFGPRALGRVVHAAAEGPSLSKAEFMGKVRQSNEACQMGDFQTAVKLYGEALRADPQNCILYSNRSAAHLKLGQYQTALDDAVKARLLNPKWPKVSGWGLCGRVLLHQHSADAEHCTAERRWRDVCVFCVFMSLLWFRTRGCSENSHLELRLDFKETVIHEDSLSPSLFLKSVSVGLIRSPRADQRHVPLTVLCKQMKGLY</sequence>
<organism evidence="3 4">
    <name type="scientific">Triplophysa rosa</name>
    <name type="common">Cave loach</name>
    <dbReference type="NCBI Taxonomy" id="992332"/>
    <lineage>
        <taxon>Eukaryota</taxon>
        <taxon>Metazoa</taxon>
        <taxon>Chordata</taxon>
        <taxon>Craniata</taxon>
        <taxon>Vertebrata</taxon>
        <taxon>Euteleostomi</taxon>
        <taxon>Actinopterygii</taxon>
        <taxon>Neopterygii</taxon>
        <taxon>Teleostei</taxon>
        <taxon>Ostariophysi</taxon>
        <taxon>Cypriniformes</taxon>
        <taxon>Nemacheilidae</taxon>
        <taxon>Triplophysa</taxon>
    </lineage>
</organism>
<proteinExistence type="predicted"/>
<dbReference type="Gene3D" id="1.25.40.10">
    <property type="entry name" value="Tetratricopeptide repeat domain"/>
    <property type="match status" value="1"/>
</dbReference>
<evidence type="ECO:0000256" key="2">
    <source>
        <dbReference type="ARBA" id="ARBA00022803"/>
    </source>
</evidence>
<accession>A0A9W7WBP4</accession>
<dbReference type="Proteomes" id="UP001059041">
    <property type="component" value="Linkage Group LG22"/>
</dbReference>
<evidence type="ECO:0000313" key="3">
    <source>
        <dbReference type="EMBL" id="KAI7792979.1"/>
    </source>
</evidence>